<dbReference type="InterPro" id="IPR000254">
    <property type="entry name" value="CBD"/>
</dbReference>
<dbReference type="SUPFAM" id="SSF57180">
    <property type="entry name" value="Cellulose-binding domain"/>
    <property type="match status" value="2"/>
</dbReference>
<dbReference type="EMBL" id="CAUJNA010000336">
    <property type="protein sequence ID" value="CAJ1375710.1"/>
    <property type="molecule type" value="Genomic_DNA"/>
</dbReference>
<evidence type="ECO:0000256" key="2">
    <source>
        <dbReference type="SAM" id="Phobius"/>
    </source>
</evidence>
<evidence type="ECO:0000313" key="5">
    <source>
        <dbReference type="EMBL" id="CAJ1375710.1"/>
    </source>
</evidence>
<dbReference type="GO" id="GO:0030248">
    <property type="term" value="F:cellulose binding"/>
    <property type="evidence" value="ECO:0007669"/>
    <property type="project" value="InterPro"/>
</dbReference>
<dbReference type="Proteomes" id="UP001178507">
    <property type="component" value="Unassembled WGS sequence"/>
</dbReference>
<dbReference type="InterPro" id="IPR018247">
    <property type="entry name" value="EF_Hand_1_Ca_BS"/>
</dbReference>
<proteinExistence type="predicted"/>
<dbReference type="Pfam" id="PF00734">
    <property type="entry name" value="CBM_1"/>
    <property type="match status" value="2"/>
</dbReference>
<organism evidence="5 6">
    <name type="scientific">Effrenium voratum</name>
    <dbReference type="NCBI Taxonomy" id="2562239"/>
    <lineage>
        <taxon>Eukaryota</taxon>
        <taxon>Sar</taxon>
        <taxon>Alveolata</taxon>
        <taxon>Dinophyceae</taxon>
        <taxon>Suessiales</taxon>
        <taxon>Symbiodiniaceae</taxon>
        <taxon>Effrenium</taxon>
    </lineage>
</organism>
<feature type="domain" description="CBM1" evidence="4">
    <location>
        <begin position="543"/>
        <end position="579"/>
    </location>
</feature>
<gene>
    <name evidence="5" type="ORF">EVOR1521_LOCUS4933</name>
</gene>
<dbReference type="PROSITE" id="PS51164">
    <property type="entry name" value="CBM1_2"/>
    <property type="match status" value="2"/>
</dbReference>
<keyword evidence="1 3" id="KW-0732">Signal</keyword>
<feature type="domain" description="CBM1" evidence="4">
    <location>
        <begin position="993"/>
        <end position="1029"/>
    </location>
</feature>
<sequence length="2830" mass="292207">MMTRRLCFQAAFLLTVLAAGEEVDLSCLSLDNKGCPSLVDPYLCLASADGRNETIAGRKVQGQACVWCNGGLCNEKGAKCEPFDLQMNGEGSAFTTSYVKQPLVAQCQEGVVKGHFEVEQPKLDPPKMDNLGCLTVKPAGCMAIKDKLTCLSSLDGSAAASFGGLAIRGQPCVWCGGQPCTDAGDFPCAPYEYLSKGAGKAFPHLAAMSITVAECHAQEFVFTEEDVGCLKSAETGCNQIKDFETCTSSKEGRPYEYVAGFKVRGEPCVWCGGGLCHDGAPNVCEPYDYALHGVGSAFNTKYSSASLFYKASCDQDQKPRAEGLPPDWQVHGIRMHVDCGKPWPVWDKVGARCGFCKTLVPSLNEKFHSCAEYCEKQGGLQCKSAALGSINSCDVKEQISCDYAFQVYQHGICECAAQQKFEDLNSAFTAALPPPSEADQKCLKDVEVGCRRIKDQQQCLSSRDAGWEEYYRGIKVRGQPCVWCGGTSCTSRDPDALCEAYDYLAKGQGLAFVTRYATPELARVASCKNATAGKAGGPSPQAGVQAMYGQCGGTGWKGYTICEVGAVCNVVSADFSQCVPAATVKAGVRVTAPDPLQETLGAAAPPLSGSGQVISDTAASCSSHPKCAGLKLAGDCCPNPAGATLDCCSNYQPSDLILEPTKATPATELEAAPPAGAGAGAGADWWKSRPSQEQCMLPEPQGCGSIRHKLMCLSRVDGRYGYQPHGIAVGGSPCVWCGGGPCTSYSDAVCEPQSWLKQGQGKAFATLNAATGWLVAKCQEDRNAVFDNLACLRRSENGCNKIQEKHQCLSSTDARPYVEVAGFKARDQPCVWCGGGICHSNNANLCEPYDFVMNGAGQAFSYNLGYNTYMVAECQGTEVMPMSYPHAEQDAGLPTQVRCTGATSTWNGVGKVCGDCSVTVPNIYVSFRSCGEYCAAQGGLRCLSAKKAFTHSCEVQSQYSMTCDSTFEQGEFGRCECGSGQASAEMVTRAARLPQMPYAQCGGQQWTGLTKCQSGSSCLVINSWYSQCLPGAQSNPDQAAQAAKNAAQAAGMDLEDQAKAAGEAATKAAASAGQQAQGQATRAYVAAAGTAAISGLPTPKASGIGEQAAQDAAAQAGLSGDEAAKTTEEAVKQGKVIVFGDEQTSEGAEIAGTAAANHAKDIGKTAEEQCVKAYGAAATFAEVSGKSLEQKAQLAAGVAARAAQRAGLAGEAQVRCVVAAAQENSKAHGEFADVTANTMHHAGVAAATEAGIDPTQVDTIVSVSIQETEHSGAQKVTIPQDVIDNCMAAGEAAVDGPSAAAMVATIAGKLRGMSAADTARAARKCVYDAAIAKGMTPEQAAAAAEAAASTAASAVMRPANNSRLPPHPLERAGEDCWTACGKKSGLCAFCGIGNACCRKDELNPTKECRDIQTFHTWHHECVQPVHQQQDVNDVGHSVKEAVEYAKATGEAEKAVEETQAAGGGVESQVEAAGKAAAESVKEGGLNTADQVTSAYKSAEDAAKSAGMSAPEADAAAEKVSQEVAEAAGMTEQEAAAAAAAAAAVVHGRPLVKPTTAPQLPPQVAEEVPLKPPVVEPPAVPEAPEAATGETILPNPVPESIKEGIAAAETKKAENAPVHDQAVAAAGATGAYAVADKASQDTAKDQATKAAEYVAHKDGLPMDEAKSEAEKAVQEAITSQGGHFVEQPILPDPVPAPIQAGIEAARIEKAQDKPLHDQAVAAAGTTGSQAVAEKATQEAAKDQATKAAEYVAHQEGLPIDEAKSEAAKAVQEAIDSQGGHFVENPILPDPVPESIKAGIAAAEAEKAQAKPMHDQAVAAAGATGSYAVADKASQDIAKDQAAQAAEYIAHKDGLPLNEAKSEAVKAVQEAIAAQGGQFVENPILPHPVPEPIEAGIAAANAAKAEAKPTHDQAVAAAGATGSSAVADKATQEVAKDEATEAAEYISHQDGLPIHEAKTEATKAVQEAIDEQGGRFVVDHVDILPDPVPESIKAGIAAAEAEKAQAKPMHDQAVAAAGATGSYAVGDQATQEIARDQATKAAEYIAHKEGLPIKEAEDEAAKAVQEAINAQGGHFVENPILPDPVPESIKAGIAAAEAEKAQAKPMHDQAVAAAGATGSYAVADKATQEVAKDQATKAAEYIAHNEGLPINEAKSEAVKAVQEAINAQGGQFVEKPILPDPVPKSIEAGIAAAEAAKAEAKPTHDQAVAAAGATGTFAIKDAATQEVAQDQATKAAEYVAHKDGLPIHEAKSEAAAAVQEAMDTQGGRFVAHHIDILPDPVPESIKAGIEAAKAEEAQEKPLHAQAVAAAGATGSYAIADKATQEVAKDQATKAAEYIAYQDGLPIHEAKAEAAAAVQEAITAQGGHFVEPQILPDPIPEAMKEGIAAAETKKAQSAPMHDQAVAAAGATGAKAVQEEDTETAQRDATKVAEYVIHNEGVAITKAREEAVKAMQEAESAGFFAHQRVRNTGQDCWEQCGRPGYCTFCGRGACCKAASAAAGEGPSECQGVRAYATTGYECVSPTDVFGPVKSKEEASTNDGAFVISGSDTSTEAEKGGRSVGSWLLILGFLVSLCICCVAGVCLVRGKEVAKPEEIVPKRVTRAPTGGVAKPLMGNREGQDLELQAPLRSGGALGNAPVASYGQAPWSSRSIPQPANGSISPSAYRAAASQGYVPAPTQEDQGPLASSSRGPVAMASVPMASMASVPMASMASVPMASQPQIPAMPAQASALGPMAAGAAMAPLPAQAGALLPWSGFEGLAAQFDRIDQNHDGRLNHAEWDGNMQAAVPAPASQGPSPSVVCANCGNRYAPDAAFCRKCGVQRPMLVEPVSR</sequence>
<evidence type="ECO:0000256" key="1">
    <source>
        <dbReference type="ARBA" id="ARBA00022729"/>
    </source>
</evidence>
<keyword evidence="2" id="KW-0472">Membrane</keyword>
<feature type="signal peptide" evidence="3">
    <location>
        <begin position="1"/>
        <end position="18"/>
    </location>
</feature>
<dbReference type="InterPro" id="IPR035971">
    <property type="entry name" value="CBD_sf"/>
</dbReference>
<accession>A0AA36HUQ6</accession>
<keyword evidence="2" id="KW-0812">Transmembrane</keyword>
<feature type="chain" id="PRO_5041248804" description="CBM1 domain-containing protein" evidence="3">
    <location>
        <begin position="19"/>
        <end position="2830"/>
    </location>
</feature>
<comment type="caution">
    <text evidence="5">The sequence shown here is derived from an EMBL/GenBank/DDBJ whole genome shotgun (WGS) entry which is preliminary data.</text>
</comment>
<protein>
    <recommendedName>
        <fullName evidence="4">CBM1 domain-containing protein</fullName>
    </recommendedName>
</protein>
<evidence type="ECO:0000259" key="4">
    <source>
        <dbReference type="PROSITE" id="PS51164"/>
    </source>
</evidence>
<feature type="transmembrane region" description="Helical" evidence="2">
    <location>
        <begin position="2562"/>
        <end position="2583"/>
    </location>
</feature>
<reference evidence="5" key="1">
    <citation type="submission" date="2023-08" db="EMBL/GenBank/DDBJ databases">
        <authorList>
            <person name="Chen Y."/>
            <person name="Shah S."/>
            <person name="Dougan E. K."/>
            <person name="Thang M."/>
            <person name="Chan C."/>
        </authorList>
    </citation>
    <scope>NUCLEOTIDE SEQUENCE</scope>
</reference>
<dbReference type="GO" id="GO:0005975">
    <property type="term" value="P:carbohydrate metabolic process"/>
    <property type="evidence" value="ECO:0007669"/>
    <property type="project" value="InterPro"/>
</dbReference>
<keyword evidence="6" id="KW-1185">Reference proteome</keyword>
<evidence type="ECO:0000256" key="3">
    <source>
        <dbReference type="SAM" id="SignalP"/>
    </source>
</evidence>
<dbReference type="SMART" id="SM00236">
    <property type="entry name" value="fCBD"/>
    <property type="match status" value="2"/>
</dbReference>
<dbReference type="GO" id="GO:0005576">
    <property type="term" value="C:extracellular region"/>
    <property type="evidence" value="ECO:0007669"/>
    <property type="project" value="InterPro"/>
</dbReference>
<name>A0AA36HUQ6_9DINO</name>
<evidence type="ECO:0000313" key="6">
    <source>
        <dbReference type="Proteomes" id="UP001178507"/>
    </source>
</evidence>
<dbReference type="PROSITE" id="PS00562">
    <property type="entry name" value="CBM1_1"/>
    <property type="match status" value="1"/>
</dbReference>
<dbReference type="PROSITE" id="PS00018">
    <property type="entry name" value="EF_HAND_1"/>
    <property type="match status" value="1"/>
</dbReference>
<keyword evidence="2" id="KW-1133">Transmembrane helix</keyword>